<protein>
    <submittedName>
        <fullName evidence="1">Uncharacterized protein</fullName>
    </submittedName>
</protein>
<name>A0A7N0U9A5_KALFE</name>
<keyword evidence="2" id="KW-1185">Reference proteome</keyword>
<dbReference type="Proteomes" id="UP000594263">
    <property type="component" value="Unplaced"/>
</dbReference>
<proteinExistence type="predicted"/>
<evidence type="ECO:0000313" key="1">
    <source>
        <dbReference type="EnsemblPlants" id="Kaladp0058s0044.1.v1.1.CDS.1"/>
    </source>
</evidence>
<organism evidence="1 2">
    <name type="scientific">Kalanchoe fedtschenkoi</name>
    <name type="common">Lavender scallops</name>
    <name type="synonym">South American air plant</name>
    <dbReference type="NCBI Taxonomy" id="63787"/>
    <lineage>
        <taxon>Eukaryota</taxon>
        <taxon>Viridiplantae</taxon>
        <taxon>Streptophyta</taxon>
        <taxon>Embryophyta</taxon>
        <taxon>Tracheophyta</taxon>
        <taxon>Spermatophyta</taxon>
        <taxon>Magnoliopsida</taxon>
        <taxon>eudicotyledons</taxon>
        <taxon>Gunneridae</taxon>
        <taxon>Pentapetalae</taxon>
        <taxon>Saxifragales</taxon>
        <taxon>Crassulaceae</taxon>
        <taxon>Kalanchoe</taxon>
    </lineage>
</organism>
<sequence>MLSFSHPHTHQDEAVVVVRCGFRDEHVTCPSRDVDAPQSTLALVGDKTV</sequence>
<accession>A0A7N0U9A5</accession>
<dbReference type="AlphaFoldDB" id="A0A7N0U9A5"/>
<dbReference type="Gramene" id="Kaladp0058s0044.1.v1.1">
    <property type="protein sequence ID" value="Kaladp0058s0044.1.v1.1.CDS.1"/>
    <property type="gene ID" value="Kaladp0058s0044.v1.1"/>
</dbReference>
<evidence type="ECO:0000313" key="2">
    <source>
        <dbReference type="Proteomes" id="UP000594263"/>
    </source>
</evidence>
<reference evidence="1" key="1">
    <citation type="submission" date="2021-01" db="UniProtKB">
        <authorList>
            <consortium name="EnsemblPlants"/>
        </authorList>
    </citation>
    <scope>IDENTIFICATION</scope>
</reference>
<dbReference type="EnsemblPlants" id="Kaladp0058s0044.1.v1.1">
    <property type="protein sequence ID" value="Kaladp0058s0044.1.v1.1.CDS.1"/>
    <property type="gene ID" value="Kaladp0058s0044.v1.1"/>
</dbReference>